<comment type="caution">
    <text evidence="2">The sequence shown here is derived from an EMBL/GenBank/DDBJ whole genome shotgun (WGS) entry which is preliminary data.</text>
</comment>
<dbReference type="EMBL" id="LSDG01000045">
    <property type="protein sequence ID" value="KXB65130.1"/>
    <property type="molecule type" value="Genomic_DNA"/>
</dbReference>
<gene>
    <name evidence="2" type="ORF">HMPREF1863_01638</name>
</gene>
<dbReference type="InterPro" id="IPR053154">
    <property type="entry name" value="c-di-AMP_regulator"/>
</dbReference>
<keyword evidence="1" id="KW-1133">Transmembrane helix</keyword>
<dbReference type="Gene3D" id="2.170.120.40">
    <property type="entry name" value="YbbR-like domain"/>
    <property type="match status" value="2"/>
</dbReference>
<dbReference type="AlphaFoldDB" id="A0A134AC79"/>
<organism evidence="2 3">
    <name type="scientific">Aedoeadaptatus coxii</name>
    <dbReference type="NCBI Taxonomy" id="755172"/>
    <lineage>
        <taxon>Bacteria</taxon>
        <taxon>Bacillati</taxon>
        <taxon>Bacillota</taxon>
        <taxon>Tissierellia</taxon>
        <taxon>Tissierellales</taxon>
        <taxon>Peptoniphilaceae</taxon>
        <taxon>Aedoeadaptatus</taxon>
    </lineage>
</organism>
<name>A0A134AC79_9FIRM</name>
<evidence type="ECO:0000313" key="3">
    <source>
        <dbReference type="Proteomes" id="UP000070442"/>
    </source>
</evidence>
<keyword evidence="1" id="KW-0472">Membrane</keyword>
<dbReference type="OrthoDB" id="2111604at2"/>
<dbReference type="PATRIC" id="fig|755172.3.peg.1600"/>
<sequence length="395" mass="44372">MRWKMRERYLNFIANKQDTIAKIFSLVIAILLWFFIITEIDPTIKKDFTNVQVELRNQSSMREAGLELLKHDDYTTNIVVSGKRSAILGLKEEDISAYVDLEDVQPGTQRLPIHYRLSDDSLTIERSNPKAITVSVDEIVKEEKAVTVKSKGKPDDNYVLDHVSVSPEKVTISGPKRDVDKVQSVVGFVTVNGAKDTVVSTVELFPMDQNKRVISNIDISPNNVSVQAVISKAVSVPINVNYTDENVEGFKRERAILTPTSVMITGEGEQIDKVEAVKTNPVDPRELMREFTIPLTLNLPDGVHLVNPDESIFLRYMKNETSKRSLEIDPKSINMNGKRFKRPEHVTVEVYGEQNIVSSINPEDLTVAVDSNGKLTAKGPKGVEVIQILPYRLNQ</sequence>
<proteinExistence type="predicted"/>
<evidence type="ECO:0000256" key="1">
    <source>
        <dbReference type="SAM" id="Phobius"/>
    </source>
</evidence>
<dbReference type="Gene3D" id="2.170.120.30">
    <property type="match status" value="1"/>
</dbReference>
<protein>
    <submittedName>
        <fullName evidence="2">YbbR-like protein</fullName>
    </submittedName>
</protein>
<dbReference type="InterPro" id="IPR012505">
    <property type="entry name" value="YbbR"/>
</dbReference>
<keyword evidence="3" id="KW-1185">Reference proteome</keyword>
<feature type="transmembrane region" description="Helical" evidence="1">
    <location>
        <begin position="20"/>
        <end position="37"/>
    </location>
</feature>
<evidence type="ECO:0000313" key="2">
    <source>
        <dbReference type="EMBL" id="KXB65130.1"/>
    </source>
</evidence>
<dbReference type="STRING" id="755172.HMPREF1863_01638"/>
<dbReference type="Proteomes" id="UP000070442">
    <property type="component" value="Unassembled WGS sequence"/>
</dbReference>
<dbReference type="Pfam" id="PF07949">
    <property type="entry name" value="YbbR"/>
    <property type="match status" value="3"/>
</dbReference>
<keyword evidence="1" id="KW-0812">Transmembrane</keyword>
<dbReference type="PANTHER" id="PTHR37804:SF1">
    <property type="entry name" value="CDAA REGULATORY PROTEIN CDAR"/>
    <property type="match status" value="1"/>
</dbReference>
<reference evidence="3" key="1">
    <citation type="submission" date="2016-01" db="EMBL/GenBank/DDBJ databases">
        <authorList>
            <person name="Mitreva M."/>
            <person name="Pepin K.H."/>
            <person name="Mihindukulasuriya K.A."/>
            <person name="Fulton R."/>
            <person name="Fronick C."/>
            <person name="O'Laughlin M."/>
            <person name="Miner T."/>
            <person name="Herter B."/>
            <person name="Rosa B.A."/>
            <person name="Cordes M."/>
            <person name="Tomlinson C."/>
            <person name="Wollam A."/>
            <person name="Palsikar V.B."/>
            <person name="Mardis E.R."/>
            <person name="Wilson R.K."/>
        </authorList>
    </citation>
    <scope>NUCLEOTIDE SEQUENCE [LARGE SCALE GENOMIC DNA]</scope>
    <source>
        <strain evidence="3">DNF00729</strain>
    </source>
</reference>
<dbReference type="PANTHER" id="PTHR37804">
    <property type="entry name" value="CDAA REGULATORY PROTEIN CDAR"/>
    <property type="match status" value="1"/>
</dbReference>
<accession>A0A134AC79</accession>